<organism evidence="6 7">
    <name type="scientific">Xenoophorus captivus</name>
    <dbReference type="NCBI Taxonomy" id="1517983"/>
    <lineage>
        <taxon>Eukaryota</taxon>
        <taxon>Metazoa</taxon>
        <taxon>Chordata</taxon>
        <taxon>Craniata</taxon>
        <taxon>Vertebrata</taxon>
        <taxon>Euteleostomi</taxon>
        <taxon>Actinopterygii</taxon>
        <taxon>Neopterygii</taxon>
        <taxon>Teleostei</taxon>
        <taxon>Neoteleostei</taxon>
        <taxon>Acanthomorphata</taxon>
        <taxon>Ovalentaria</taxon>
        <taxon>Atherinomorphae</taxon>
        <taxon>Cyprinodontiformes</taxon>
        <taxon>Goodeidae</taxon>
        <taxon>Xenoophorus</taxon>
    </lineage>
</organism>
<evidence type="ECO:0000256" key="2">
    <source>
        <dbReference type="ARBA" id="ARBA00023157"/>
    </source>
</evidence>
<feature type="signal peptide" evidence="4">
    <location>
        <begin position="1"/>
        <end position="20"/>
    </location>
</feature>
<dbReference type="InterPro" id="IPR007110">
    <property type="entry name" value="Ig-like_dom"/>
</dbReference>
<keyword evidence="1 4" id="KW-0732">Signal</keyword>
<dbReference type="EMBL" id="JAHRIN010001439">
    <property type="protein sequence ID" value="MEQ2191907.1"/>
    <property type="molecule type" value="Genomic_DNA"/>
</dbReference>
<dbReference type="PANTHER" id="PTHR12207">
    <property type="entry name" value="V-SET AND TRANSMEMBRANE DOMAIN-CONTAINING PROTEIN"/>
    <property type="match status" value="1"/>
</dbReference>
<name>A0ABV0Q8P2_9TELE</name>
<dbReference type="InterPro" id="IPR013106">
    <property type="entry name" value="Ig_V-set"/>
</dbReference>
<evidence type="ECO:0000256" key="3">
    <source>
        <dbReference type="ARBA" id="ARBA00023319"/>
    </source>
</evidence>
<feature type="chain" id="PRO_5047064582" description="Ig-like domain-containing protein" evidence="4">
    <location>
        <begin position="21"/>
        <end position="139"/>
    </location>
</feature>
<accession>A0ABV0Q8P2</accession>
<sequence>MDLGFLALAFGLLFIGGCSARVVTVSPGPLIRVEGQPVSIRCDVNDYEGPSEQDFEWEMSRDAKGPKIKMVSTFDSSFSDPSLSKRVASGDISVVRLEDNEAELKIAEVKSQDSGFYLCRTTSTDSDISGNYEAQVQLK</sequence>
<dbReference type="SMART" id="SM00409">
    <property type="entry name" value="IG"/>
    <property type="match status" value="1"/>
</dbReference>
<dbReference type="Pfam" id="PF07686">
    <property type="entry name" value="V-set"/>
    <property type="match status" value="1"/>
</dbReference>
<dbReference type="PROSITE" id="PS50835">
    <property type="entry name" value="IG_LIKE"/>
    <property type="match status" value="1"/>
</dbReference>
<proteinExistence type="predicted"/>
<evidence type="ECO:0000313" key="6">
    <source>
        <dbReference type="EMBL" id="MEQ2191907.1"/>
    </source>
</evidence>
<gene>
    <name evidence="6" type="ORF">XENOCAPTIV_004214</name>
</gene>
<feature type="non-terminal residue" evidence="6">
    <location>
        <position position="139"/>
    </location>
</feature>
<keyword evidence="3" id="KW-0393">Immunoglobulin domain</keyword>
<evidence type="ECO:0000259" key="5">
    <source>
        <dbReference type="PROSITE" id="PS50835"/>
    </source>
</evidence>
<protein>
    <recommendedName>
        <fullName evidence="5">Ig-like domain-containing protein</fullName>
    </recommendedName>
</protein>
<evidence type="ECO:0000313" key="7">
    <source>
        <dbReference type="Proteomes" id="UP001434883"/>
    </source>
</evidence>
<keyword evidence="7" id="KW-1185">Reference proteome</keyword>
<dbReference type="InterPro" id="IPR003599">
    <property type="entry name" value="Ig_sub"/>
</dbReference>
<dbReference type="PANTHER" id="PTHR12207:SF3">
    <property type="entry name" value="PROSTAGLANDIN F2 RECEPTOR NEGATIVE REGULATOR"/>
    <property type="match status" value="1"/>
</dbReference>
<dbReference type="InterPro" id="IPR013783">
    <property type="entry name" value="Ig-like_fold"/>
</dbReference>
<reference evidence="6 7" key="1">
    <citation type="submission" date="2021-06" db="EMBL/GenBank/DDBJ databases">
        <authorList>
            <person name="Palmer J.M."/>
        </authorList>
    </citation>
    <scope>NUCLEOTIDE SEQUENCE [LARGE SCALE GENOMIC DNA]</scope>
    <source>
        <strain evidence="6 7">XC_2019</strain>
        <tissue evidence="6">Muscle</tissue>
    </source>
</reference>
<dbReference type="Proteomes" id="UP001434883">
    <property type="component" value="Unassembled WGS sequence"/>
</dbReference>
<keyword evidence="2" id="KW-1015">Disulfide bond</keyword>
<comment type="caution">
    <text evidence="6">The sequence shown here is derived from an EMBL/GenBank/DDBJ whole genome shotgun (WGS) entry which is preliminary data.</text>
</comment>
<evidence type="ECO:0000256" key="4">
    <source>
        <dbReference type="SAM" id="SignalP"/>
    </source>
</evidence>
<dbReference type="InterPro" id="IPR036179">
    <property type="entry name" value="Ig-like_dom_sf"/>
</dbReference>
<evidence type="ECO:0000256" key="1">
    <source>
        <dbReference type="ARBA" id="ARBA00022729"/>
    </source>
</evidence>
<dbReference type="SUPFAM" id="SSF48726">
    <property type="entry name" value="Immunoglobulin"/>
    <property type="match status" value="1"/>
</dbReference>
<dbReference type="InterPro" id="IPR051102">
    <property type="entry name" value="IgSF_V-set/TM_domain"/>
</dbReference>
<dbReference type="Gene3D" id="2.60.40.10">
    <property type="entry name" value="Immunoglobulins"/>
    <property type="match status" value="1"/>
</dbReference>
<feature type="domain" description="Ig-like" evidence="5">
    <location>
        <begin position="20"/>
        <end position="129"/>
    </location>
</feature>